<dbReference type="GeneID" id="18163103"/>
<protein>
    <submittedName>
        <fullName evidence="1">Uncharacterized protein</fullName>
    </submittedName>
</protein>
<organism evidence="1 2">
    <name type="scientific">Cordyceps militaris (strain CM01)</name>
    <name type="common">Caterpillar fungus</name>
    <dbReference type="NCBI Taxonomy" id="983644"/>
    <lineage>
        <taxon>Eukaryota</taxon>
        <taxon>Fungi</taxon>
        <taxon>Dikarya</taxon>
        <taxon>Ascomycota</taxon>
        <taxon>Pezizomycotina</taxon>
        <taxon>Sordariomycetes</taxon>
        <taxon>Hypocreomycetidae</taxon>
        <taxon>Hypocreales</taxon>
        <taxon>Cordycipitaceae</taxon>
        <taxon>Cordyceps</taxon>
    </lineage>
</organism>
<dbReference type="HOGENOM" id="CLU_075105_0_0_1"/>
<reference evidence="1 2" key="1">
    <citation type="journal article" date="2011" name="Genome Biol.">
        <title>Genome sequence of the insect pathogenic fungus Cordyceps militaris, a valued traditional Chinese medicine.</title>
        <authorList>
            <person name="Zheng P."/>
            <person name="Xia Y."/>
            <person name="Xiao G."/>
            <person name="Xiong C."/>
            <person name="Hu X."/>
            <person name="Zhang S."/>
            <person name="Zheng H."/>
            <person name="Huang Y."/>
            <person name="Zhou Y."/>
            <person name="Wang S."/>
            <person name="Zhao G.P."/>
            <person name="Liu X."/>
            <person name="St Leger R.J."/>
            <person name="Wang C."/>
        </authorList>
    </citation>
    <scope>NUCLEOTIDE SEQUENCE [LARGE SCALE GENOMIC DNA]</scope>
    <source>
        <strain evidence="1 2">CM01</strain>
    </source>
</reference>
<dbReference type="Proteomes" id="UP000001610">
    <property type="component" value="Unassembled WGS sequence"/>
</dbReference>
<name>G3J2T0_CORMM</name>
<dbReference type="RefSeq" id="XP_006666291.1">
    <property type="nucleotide sequence ID" value="XM_006666228.1"/>
</dbReference>
<accession>G3J2T0</accession>
<dbReference type="InParanoid" id="G3J2T0"/>
<dbReference type="VEuPathDB" id="FungiDB:CCM_01070"/>
<dbReference type="OMA" id="DHESITI"/>
<keyword evidence="2" id="KW-1185">Reference proteome</keyword>
<sequence>MSAFAGAQGYEALSSAQQRDRAVGSHAENGFARTPCAPPPHLCVVVSVPAQSSNNAGFRGRLHDVSAAYQHAVHHAPLGGSDVIGDALMGSRLYAIRLGTMAQTIEGLRSEEARYTVQGSDEGGAATLALQRLSDHESITISQQVTNGKGNSDLSDATDDYSLVVGRQTVAVTASFPVPDSVSSAGSSQHPFYTFTWGGGEEDAPATTTTLQWQIQPLGTGPLRYTLVRIDAAGGGAEDASSPAPESIRAIYHHTGQAPSLSLCSGQGVLLLPEDGGRLTEAVIVASLLGLLWRVRAMQVKPLAAAASAETEKKSILRRLF</sequence>
<evidence type="ECO:0000313" key="1">
    <source>
        <dbReference type="EMBL" id="EGX96414.1"/>
    </source>
</evidence>
<dbReference type="AlphaFoldDB" id="G3J2T0"/>
<dbReference type="OrthoDB" id="5212373at2759"/>
<gene>
    <name evidence="1" type="ORF">CCM_01070</name>
</gene>
<dbReference type="KEGG" id="cmt:CCM_01070"/>
<dbReference type="EMBL" id="JH126399">
    <property type="protein sequence ID" value="EGX96414.1"/>
    <property type="molecule type" value="Genomic_DNA"/>
</dbReference>
<evidence type="ECO:0000313" key="2">
    <source>
        <dbReference type="Proteomes" id="UP000001610"/>
    </source>
</evidence>
<proteinExistence type="predicted"/>